<name>A0A918IKH1_9ACTN</name>
<sequence>MSKGPTPEELRRLRKLRRQQEQEASGRAAATLTEDDVAQGRPQPMIKFEELPAAVDSPDAQGPLTAEEEVTWELCQRSFAQYKEAWFVAAGALDISLRGRLWRRDYDTAEAFIRDVADMSTSNAYRQIAGARIAALLADPPRLELESNDQSRMRDSGNVQAYVISQRAAESLTPIREDYGDDAAAEAYRTVAEATGRDKVSQKTITGIVKQFPRKAAEELDTEQRRERLHALAVQQAAAEAAAKAQPAGPVAAFAAYVATAEAFAAKTDGLAAAYAAAAATDPVEAKRLAVRLRDHLTVVVDNLPDV</sequence>
<evidence type="ECO:0000313" key="2">
    <source>
        <dbReference type="EMBL" id="GGV30475.1"/>
    </source>
</evidence>
<accession>A0A918IKH1</accession>
<reference evidence="2" key="2">
    <citation type="submission" date="2020-09" db="EMBL/GenBank/DDBJ databases">
        <authorList>
            <person name="Sun Q."/>
            <person name="Ohkuma M."/>
        </authorList>
    </citation>
    <scope>NUCLEOTIDE SEQUENCE</scope>
    <source>
        <strain evidence="2">JCM 4369</strain>
    </source>
</reference>
<dbReference type="Proteomes" id="UP000618795">
    <property type="component" value="Unassembled WGS sequence"/>
</dbReference>
<dbReference type="EMBL" id="BMTD01000043">
    <property type="protein sequence ID" value="GGV30475.1"/>
    <property type="molecule type" value="Genomic_DNA"/>
</dbReference>
<dbReference type="RefSeq" id="WP_191878681.1">
    <property type="nucleotide sequence ID" value="NZ_BMTD01000043.1"/>
</dbReference>
<evidence type="ECO:0000313" key="3">
    <source>
        <dbReference type="Proteomes" id="UP000618795"/>
    </source>
</evidence>
<evidence type="ECO:0000256" key="1">
    <source>
        <dbReference type="SAM" id="MobiDB-lite"/>
    </source>
</evidence>
<comment type="caution">
    <text evidence="2">The sequence shown here is derived from an EMBL/GenBank/DDBJ whole genome shotgun (WGS) entry which is preliminary data.</text>
</comment>
<feature type="region of interest" description="Disordered" evidence="1">
    <location>
        <begin position="1"/>
        <end position="43"/>
    </location>
</feature>
<keyword evidence="3" id="KW-1185">Reference proteome</keyword>
<protein>
    <submittedName>
        <fullName evidence="2">Uncharacterized protein</fullName>
    </submittedName>
</protein>
<gene>
    <name evidence="2" type="ORF">GCM10010260_83710</name>
</gene>
<organism evidence="2 3">
    <name type="scientific">Streptomyces filipinensis</name>
    <dbReference type="NCBI Taxonomy" id="66887"/>
    <lineage>
        <taxon>Bacteria</taxon>
        <taxon>Bacillati</taxon>
        <taxon>Actinomycetota</taxon>
        <taxon>Actinomycetes</taxon>
        <taxon>Kitasatosporales</taxon>
        <taxon>Streptomycetaceae</taxon>
        <taxon>Streptomyces</taxon>
    </lineage>
</organism>
<feature type="compositionally biased region" description="Basic and acidic residues" evidence="1">
    <location>
        <begin position="1"/>
        <end position="11"/>
    </location>
</feature>
<proteinExistence type="predicted"/>
<reference evidence="2" key="1">
    <citation type="journal article" date="2014" name="Int. J. Syst. Evol. Microbiol.">
        <title>Complete genome sequence of Corynebacterium casei LMG S-19264T (=DSM 44701T), isolated from a smear-ripened cheese.</title>
        <authorList>
            <consortium name="US DOE Joint Genome Institute (JGI-PGF)"/>
            <person name="Walter F."/>
            <person name="Albersmeier A."/>
            <person name="Kalinowski J."/>
            <person name="Ruckert C."/>
        </authorList>
    </citation>
    <scope>NUCLEOTIDE SEQUENCE</scope>
    <source>
        <strain evidence="2">JCM 4369</strain>
    </source>
</reference>
<dbReference type="AlphaFoldDB" id="A0A918IKH1"/>